<dbReference type="EMBL" id="VLTM01000001">
    <property type="protein sequence ID" value="KAA0168875.1"/>
    <property type="molecule type" value="Genomic_DNA"/>
</dbReference>
<protein>
    <submittedName>
        <fullName evidence="5">Uncharacterized protein</fullName>
    </submittedName>
</protein>
<dbReference type="Proteomes" id="UP000325113">
    <property type="component" value="Unassembled WGS sequence"/>
</dbReference>
<evidence type="ECO:0000313" key="8">
    <source>
        <dbReference type="Proteomes" id="UP000322899"/>
    </source>
</evidence>
<dbReference type="PANTHER" id="PTHR12375">
    <property type="entry name" value="RNA-BINDING PROTEIN LUC7-RELATED"/>
    <property type="match status" value="1"/>
</dbReference>
<dbReference type="OrthoDB" id="153872at2759"/>
<dbReference type="Pfam" id="PF03194">
    <property type="entry name" value="LUC7"/>
    <property type="match status" value="1"/>
</dbReference>
<evidence type="ECO:0000256" key="3">
    <source>
        <dbReference type="SAM" id="MobiDB-lite"/>
    </source>
</evidence>
<dbReference type="AlphaFoldDB" id="A0A5A8DTU3"/>
<keyword evidence="9" id="KW-1185">Reference proteome</keyword>
<dbReference type="GO" id="GO:0003729">
    <property type="term" value="F:mRNA binding"/>
    <property type="evidence" value="ECO:0007669"/>
    <property type="project" value="InterPro"/>
</dbReference>
<feature type="coiled-coil region" evidence="2">
    <location>
        <begin position="150"/>
        <end position="180"/>
    </location>
</feature>
<keyword evidence="2" id="KW-0175">Coiled coil</keyword>
<dbReference type="Proteomes" id="UP000324907">
    <property type="component" value="Unassembled WGS sequence"/>
</dbReference>
<comment type="similarity">
    <text evidence="1">Belongs to the Luc7 family.</text>
</comment>
<evidence type="ECO:0000313" key="7">
    <source>
        <dbReference type="EMBL" id="KAA0176703.1"/>
    </source>
</evidence>
<dbReference type="InterPro" id="IPR004882">
    <property type="entry name" value="Luc7-rel"/>
</dbReference>
<name>A0A5A8DTU3_CAFRO</name>
<dbReference type="EMBL" id="VLTL01000012">
    <property type="protein sequence ID" value="KAA0170596.1"/>
    <property type="molecule type" value="Genomic_DNA"/>
</dbReference>
<evidence type="ECO:0000313" key="9">
    <source>
        <dbReference type="Proteomes" id="UP000323011"/>
    </source>
</evidence>
<evidence type="ECO:0000313" key="5">
    <source>
        <dbReference type="EMBL" id="KAA0168875.1"/>
    </source>
</evidence>
<gene>
    <name evidence="7" type="ORF">FNF27_01984</name>
    <name evidence="6" type="ORF">FNF28_01358</name>
    <name evidence="4" type="ORF">FNF29_00390</name>
    <name evidence="5" type="ORF">FNF31_00036</name>
</gene>
<feature type="compositionally biased region" description="Low complexity" evidence="3">
    <location>
        <begin position="281"/>
        <end position="292"/>
    </location>
</feature>
<evidence type="ECO:0000313" key="11">
    <source>
        <dbReference type="Proteomes" id="UP000325113"/>
    </source>
</evidence>
<feature type="region of interest" description="Disordered" evidence="3">
    <location>
        <begin position="237"/>
        <end position="303"/>
    </location>
</feature>
<evidence type="ECO:0000313" key="6">
    <source>
        <dbReference type="EMBL" id="KAA0170596.1"/>
    </source>
</evidence>
<evidence type="ECO:0000256" key="1">
    <source>
        <dbReference type="ARBA" id="ARBA00005655"/>
    </source>
</evidence>
<dbReference type="EMBL" id="VLTN01000002">
    <property type="protein sequence ID" value="KAA0157038.1"/>
    <property type="molecule type" value="Genomic_DNA"/>
</dbReference>
<dbReference type="OMA" id="CPYDLFQ"/>
<evidence type="ECO:0000256" key="2">
    <source>
        <dbReference type="SAM" id="Coils"/>
    </source>
</evidence>
<accession>A0A5A8DTU3</accession>
<comment type="caution">
    <text evidence="5">The sequence shown here is derived from an EMBL/GenBank/DDBJ whole genome shotgun (WGS) entry which is preliminary data.</text>
</comment>
<feature type="compositionally biased region" description="Gly residues" evidence="3">
    <location>
        <begin position="293"/>
        <end position="303"/>
    </location>
</feature>
<dbReference type="Proteomes" id="UP000323011">
    <property type="component" value="Unassembled WGS sequence"/>
</dbReference>
<feature type="compositionally biased region" description="Low complexity" evidence="3">
    <location>
        <begin position="257"/>
        <end position="268"/>
    </location>
</feature>
<dbReference type="GO" id="GO:0005685">
    <property type="term" value="C:U1 snRNP"/>
    <property type="evidence" value="ECO:0007669"/>
    <property type="project" value="InterPro"/>
</dbReference>
<sequence>MQRLDHVRAVLDDLMGHNRDGDMADYEIRTFEDRRVCKPHLLGLCVHDRFFNTTLDQGACPSEACGEAADKFRKQYLAWRGSGPDRWEYVREQLAMMDAFIAIVDRGIERNQRRTETAQGYRPETVDLDAHPEVLEVAARIDSAVKEAEAAGEEGRVDESQRLMDEAERLKTEKLVLQRRILGTAPRGQVGNGHLLQACSACGAMLSERDSDDRLREHFEGRMHRGVVDVRERLRELRGGSRPGVGAPASRGPPVHPARAGPPAAGRGADAHAARDEDRVAAGAAAAAPAGAPQGGGYQRGAR</sequence>
<evidence type="ECO:0000313" key="4">
    <source>
        <dbReference type="EMBL" id="KAA0157038.1"/>
    </source>
</evidence>
<dbReference type="EMBL" id="VLTO01000007">
    <property type="protein sequence ID" value="KAA0176703.1"/>
    <property type="molecule type" value="Genomic_DNA"/>
</dbReference>
<organism evidence="5 11">
    <name type="scientific">Cafeteria roenbergensis</name>
    <name type="common">Marine flagellate</name>
    <dbReference type="NCBI Taxonomy" id="33653"/>
    <lineage>
        <taxon>Eukaryota</taxon>
        <taxon>Sar</taxon>
        <taxon>Stramenopiles</taxon>
        <taxon>Bigyra</taxon>
        <taxon>Opalozoa</taxon>
        <taxon>Bicosoecida</taxon>
        <taxon>Cafeteriaceae</taxon>
        <taxon>Cafeteria</taxon>
    </lineage>
</organism>
<dbReference type="Proteomes" id="UP000322899">
    <property type="component" value="Unassembled WGS sequence"/>
</dbReference>
<dbReference type="GO" id="GO:0006376">
    <property type="term" value="P:mRNA splice site recognition"/>
    <property type="evidence" value="ECO:0007669"/>
    <property type="project" value="InterPro"/>
</dbReference>
<proteinExistence type="inferred from homology"/>
<reference evidence="8 9" key="1">
    <citation type="submission" date="2019-07" db="EMBL/GenBank/DDBJ databases">
        <title>Genomes of Cafeteria roenbergensis.</title>
        <authorList>
            <person name="Fischer M.G."/>
            <person name="Hackl T."/>
            <person name="Roman M."/>
        </authorList>
    </citation>
    <scope>NUCLEOTIDE SEQUENCE [LARGE SCALE GENOMIC DNA]</scope>
    <source>
        <strain evidence="4 9">BVI</strain>
        <strain evidence="5 11">Cflag</strain>
        <strain evidence="7 8">E4-10P</strain>
        <strain evidence="6 10">RCC970-E3</strain>
    </source>
</reference>
<evidence type="ECO:0000313" key="10">
    <source>
        <dbReference type="Proteomes" id="UP000324907"/>
    </source>
</evidence>
<feature type="compositionally biased region" description="Basic and acidic residues" evidence="3">
    <location>
        <begin position="269"/>
        <end position="280"/>
    </location>
</feature>